<keyword evidence="2" id="KW-1185">Reference proteome</keyword>
<feature type="non-terminal residue" evidence="1">
    <location>
        <position position="171"/>
    </location>
</feature>
<dbReference type="Proteomes" id="UP001145114">
    <property type="component" value="Unassembled WGS sequence"/>
</dbReference>
<evidence type="ECO:0000313" key="2">
    <source>
        <dbReference type="Proteomes" id="UP001145114"/>
    </source>
</evidence>
<sequence length="171" mass="18385">QVLLTAQINQSVICRIPTGSCQANATQWITKSRTNWTAEPPSPLYDDGEESGDSDQLCEAVADNVWTLNVPAPKMSKGAQASTSTRCIDIDHELVVSISIKCKETAGATEYRNLQHHMVVPIKLASLYATDCNVNGPLAAPPSYQDSHNDQLVASYSDECESIGGDSVMDG</sequence>
<feature type="non-terminal residue" evidence="1">
    <location>
        <position position="1"/>
    </location>
</feature>
<reference evidence="1" key="1">
    <citation type="submission" date="2022-06" db="EMBL/GenBank/DDBJ databases">
        <title>Phylogenomic reconstructions and comparative analyses of Kickxellomycotina fungi.</title>
        <authorList>
            <person name="Reynolds N.K."/>
            <person name="Stajich J.E."/>
            <person name="Barry K."/>
            <person name="Grigoriev I.V."/>
            <person name="Crous P."/>
            <person name="Smith M.E."/>
        </authorList>
    </citation>
    <scope>NUCLEOTIDE SEQUENCE</scope>
    <source>
        <strain evidence="1">RSA 2271</strain>
    </source>
</reference>
<proteinExistence type="predicted"/>
<protein>
    <submittedName>
        <fullName evidence="1">Uncharacterized protein</fullName>
    </submittedName>
</protein>
<accession>A0ACC1HJM4</accession>
<evidence type="ECO:0000313" key="1">
    <source>
        <dbReference type="EMBL" id="KAJ1676657.1"/>
    </source>
</evidence>
<name>A0ACC1HJM4_9FUNG</name>
<dbReference type="EMBL" id="JAMZIH010003707">
    <property type="protein sequence ID" value="KAJ1676657.1"/>
    <property type="molecule type" value="Genomic_DNA"/>
</dbReference>
<comment type="caution">
    <text evidence="1">The sequence shown here is derived from an EMBL/GenBank/DDBJ whole genome shotgun (WGS) entry which is preliminary data.</text>
</comment>
<organism evidence="1 2">
    <name type="scientific">Spiromyces aspiralis</name>
    <dbReference type="NCBI Taxonomy" id="68401"/>
    <lineage>
        <taxon>Eukaryota</taxon>
        <taxon>Fungi</taxon>
        <taxon>Fungi incertae sedis</taxon>
        <taxon>Zoopagomycota</taxon>
        <taxon>Kickxellomycotina</taxon>
        <taxon>Kickxellomycetes</taxon>
        <taxon>Kickxellales</taxon>
        <taxon>Kickxellaceae</taxon>
        <taxon>Spiromyces</taxon>
    </lineage>
</organism>
<gene>
    <name evidence="1" type="ORF">EV182_007745</name>
</gene>